<feature type="compositionally biased region" description="Polar residues" evidence="5">
    <location>
        <begin position="47"/>
        <end position="65"/>
    </location>
</feature>
<evidence type="ECO:0000256" key="1">
    <source>
        <dbReference type="ARBA" id="ARBA00004141"/>
    </source>
</evidence>
<feature type="transmembrane region" description="Helical" evidence="6">
    <location>
        <begin position="233"/>
        <end position="261"/>
    </location>
</feature>
<evidence type="ECO:0000256" key="3">
    <source>
        <dbReference type="ARBA" id="ARBA00022989"/>
    </source>
</evidence>
<evidence type="ECO:0000256" key="4">
    <source>
        <dbReference type="ARBA" id="ARBA00023136"/>
    </source>
</evidence>
<evidence type="ECO:0000256" key="6">
    <source>
        <dbReference type="SAM" id="Phobius"/>
    </source>
</evidence>
<feature type="transmembrane region" description="Helical" evidence="6">
    <location>
        <begin position="383"/>
        <end position="405"/>
    </location>
</feature>
<name>A0A8J5JRZ0_HOMAM</name>
<dbReference type="GO" id="GO:0010008">
    <property type="term" value="C:endosome membrane"/>
    <property type="evidence" value="ECO:0007669"/>
    <property type="project" value="TreeGrafter"/>
</dbReference>
<feature type="transmembrane region" description="Helical" evidence="6">
    <location>
        <begin position="600"/>
        <end position="621"/>
    </location>
</feature>
<dbReference type="PANTHER" id="PTHR46474">
    <property type="entry name" value="TWO PORE CALCIUM CHANNEL PROTEIN 1"/>
    <property type="match status" value="1"/>
</dbReference>
<dbReference type="GO" id="GO:0005216">
    <property type="term" value="F:monoatomic ion channel activity"/>
    <property type="evidence" value="ECO:0007669"/>
    <property type="project" value="InterPro"/>
</dbReference>
<keyword evidence="3 6" id="KW-1133">Transmembrane helix</keyword>
<feature type="transmembrane region" description="Helical" evidence="6">
    <location>
        <begin position="471"/>
        <end position="487"/>
    </location>
</feature>
<evidence type="ECO:0000259" key="7">
    <source>
        <dbReference type="Pfam" id="PF00520"/>
    </source>
</evidence>
<dbReference type="GO" id="GO:0022832">
    <property type="term" value="F:voltage-gated channel activity"/>
    <property type="evidence" value="ECO:0007669"/>
    <property type="project" value="InterPro"/>
</dbReference>
<dbReference type="Pfam" id="PF00520">
    <property type="entry name" value="Ion_trans"/>
    <property type="match status" value="2"/>
</dbReference>
<evidence type="ECO:0000313" key="8">
    <source>
        <dbReference type="EMBL" id="KAG7163232.1"/>
    </source>
</evidence>
<feature type="transmembrane region" description="Helical" evidence="6">
    <location>
        <begin position="123"/>
        <end position="149"/>
    </location>
</feature>
<organism evidence="8 9">
    <name type="scientific">Homarus americanus</name>
    <name type="common">American lobster</name>
    <dbReference type="NCBI Taxonomy" id="6706"/>
    <lineage>
        <taxon>Eukaryota</taxon>
        <taxon>Metazoa</taxon>
        <taxon>Ecdysozoa</taxon>
        <taxon>Arthropoda</taxon>
        <taxon>Crustacea</taxon>
        <taxon>Multicrustacea</taxon>
        <taxon>Malacostraca</taxon>
        <taxon>Eumalacostraca</taxon>
        <taxon>Eucarida</taxon>
        <taxon>Decapoda</taxon>
        <taxon>Pleocyemata</taxon>
        <taxon>Astacidea</taxon>
        <taxon>Nephropoidea</taxon>
        <taxon>Nephropidae</taxon>
        <taxon>Homarus</taxon>
    </lineage>
</organism>
<feature type="compositionally biased region" description="Polar residues" evidence="5">
    <location>
        <begin position="736"/>
        <end position="751"/>
    </location>
</feature>
<feature type="transmembrane region" description="Helical" evidence="6">
    <location>
        <begin position="448"/>
        <end position="465"/>
    </location>
</feature>
<keyword evidence="4 6" id="KW-0472">Membrane</keyword>
<dbReference type="InterPro" id="IPR028801">
    <property type="entry name" value="TPC1_animal"/>
</dbReference>
<dbReference type="FunFam" id="1.10.287.70:FF:000062">
    <property type="entry name" value="Two pore calcium channel protein 1"/>
    <property type="match status" value="1"/>
</dbReference>
<feature type="region of interest" description="Disordered" evidence="5">
    <location>
        <begin position="18"/>
        <end position="65"/>
    </location>
</feature>
<comment type="subcellular location">
    <subcellularLocation>
        <location evidence="1">Membrane</location>
        <topology evidence="1">Multi-pass membrane protein</topology>
    </subcellularLocation>
</comment>
<dbReference type="SUPFAM" id="SSF81324">
    <property type="entry name" value="Voltage-gated potassium channels"/>
    <property type="match status" value="2"/>
</dbReference>
<feature type="domain" description="Ion transport" evidence="7">
    <location>
        <begin position="378"/>
        <end position="624"/>
    </location>
</feature>
<evidence type="ECO:0000313" key="9">
    <source>
        <dbReference type="Proteomes" id="UP000747542"/>
    </source>
</evidence>
<feature type="transmembrane region" description="Helical" evidence="6">
    <location>
        <begin position="417"/>
        <end position="436"/>
    </location>
</feature>
<accession>A0A8J5JRZ0</accession>
<feature type="domain" description="Ion transport" evidence="7">
    <location>
        <begin position="137"/>
        <end position="267"/>
    </location>
</feature>
<protein>
    <submittedName>
        <fullName evidence="8">Two pore calcium channel protein 1-like 1</fullName>
    </submittedName>
</protein>
<feature type="compositionally biased region" description="Polar residues" evidence="5">
    <location>
        <begin position="23"/>
        <end position="34"/>
    </location>
</feature>
<keyword evidence="9" id="KW-1185">Reference proteome</keyword>
<dbReference type="InterPro" id="IPR005821">
    <property type="entry name" value="Ion_trans_dom"/>
</dbReference>
<gene>
    <name evidence="8" type="primary">Tpc1-L1</name>
    <name evidence="8" type="ORF">Hamer_G004334</name>
</gene>
<proteinExistence type="predicted"/>
<dbReference type="GO" id="GO:0005765">
    <property type="term" value="C:lysosomal membrane"/>
    <property type="evidence" value="ECO:0007669"/>
    <property type="project" value="InterPro"/>
</dbReference>
<dbReference type="Proteomes" id="UP000747542">
    <property type="component" value="Unassembled WGS sequence"/>
</dbReference>
<keyword evidence="2 6" id="KW-0812">Transmembrane</keyword>
<feature type="region of interest" description="Disordered" evidence="5">
    <location>
        <begin position="736"/>
        <end position="773"/>
    </location>
</feature>
<comment type="caution">
    <text evidence="8">The sequence shown here is derived from an EMBL/GenBank/DDBJ whole genome shotgun (WGS) entry which is preliminary data.</text>
</comment>
<dbReference type="Gene3D" id="1.20.120.350">
    <property type="entry name" value="Voltage-gated potassium channels. Chain C"/>
    <property type="match status" value="1"/>
</dbReference>
<dbReference type="Gene3D" id="1.10.287.70">
    <property type="match status" value="2"/>
</dbReference>
<feature type="transmembrane region" description="Helical" evidence="6">
    <location>
        <begin position="170"/>
        <end position="192"/>
    </location>
</feature>
<feature type="compositionally biased region" description="Polar residues" evidence="5">
    <location>
        <begin position="758"/>
        <end position="773"/>
    </location>
</feature>
<dbReference type="EMBL" id="JAHLQT010026473">
    <property type="protein sequence ID" value="KAG7163232.1"/>
    <property type="molecule type" value="Genomic_DNA"/>
</dbReference>
<dbReference type="PANTHER" id="PTHR46474:SF1">
    <property type="entry name" value="TWO PORE CHANNEL PROTEIN 1"/>
    <property type="match status" value="1"/>
</dbReference>
<feature type="transmembrane region" description="Helical" evidence="6">
    <location>
        <begin position="567"/>
        <end position="593"/>
    </location>
</feature>
<evidence type="ECO:0000256" key="2">
    <source>
        <dbReference type="ARBA" id="ARBA00022692"/>
    </source>
</evidence>
<sequence length="773" mass="90372">MSEAEVVRNRSESFASLFLSSEDNQSTHASASTDSVRDGDGDVPNEYGNTSMESDNSEYQELQDQVQTPPICTSNSWEMNYHEAAIFLEEGENNDKFNSHPRDRDALPAYIVTHNHWFYSLDLWVHGSIELFGLFLLGISIVMQLRWLGFRTFLQHKRSMVKILQSVPPILEVLGILFFVLIIFTTLGFYFFSPNQQNPYFTTFQQGFVSLYVLLTTANFPDVMMPAYAKNPWSAAFFIAFLAINLYFLMNLMLAVVFVVFSDIEKDKFRKLLVHKRRACQYSFRLLVTRSQPTHIPFRHFQGLLKFFRPHTSHRDSYLIFKALNRSESGLLSLTEFYNIYEICGFKWRPYEPPEPWFNDLPDPLRGACYLIRRLVIWRWFNFFVYAVIVVNALTLLVSTILLSASGQPITHDLHVTWDQIIFVAFYGMEAIIKMIGLGFKRYFYSGWNIYDFIVTVLSMSGIIAEQFDNSFFYVVILRPLRLLRLFRMRKRYRDVFQTLVILTPRVISAIVVIIITYYFFAIIGMEMFSKYDMKNCCVNTTVEQFYKDDNTTVYVNYYYLNNFDNIFIAGVTLFELTVVNNWFIIMEGYAAVTNEWSRLYFMLFYLVMMVVMSVVVAFILEAFTFRMEYNQTVQGDKDRDEENVFISMDLTKEELRFVYSGAVDTPTLQQYARDLETQGVVRYEGMRRRTRDVLQRRMYQEEIPGWLVEADREYQDSPGLPAPQAVIRQHTDSVPISSPSVHETSQQTPPSFYGALNPNTSTETQRNEISFC</sequence>
<evidence type="ECO:0000256" key="5">
    <source>
        <dbReference type="SAM" id="MobiDB-lite"/>
    </source>
</evidence>
<feature type="transmembrane region" description="Helical" evidence="6">
    <location>
        <begin position="507"/>
        <end position="526"/>
    </location>
</feature>
<dbReference type="AlphaFoldDB" id="A0A8J5JRZ0"/>
<reference evidence="8" key="1">
    <citation type="journal article" date="2021" name="Sci. Adv.">
        <title>The American lobster genome reveals insights on longevity, neural, and immune adaptations.</title>
        <authorList>
            <person name="Polinski J.M."/>
            <person name="Zimin A.V."/>
            <person name="Clark K.F."/>
            <person name="Kohn A.B."/>
            <person name="Sadowski N."/>
            <person name="Timp W."/>
            <person name="Ptitsyn A."/>
            <person name="Khanna P."/>
            <person name="Romanova D.Y."/>
            <person name="Williams P."/>
            <person name="Greenwood S.J."/>
            <person name="Moroz L.L."/>
            <person name="Walt D.R."/>
            <person name="Bodnar A.G."/>
        </authorList>
    </citation>
    <scope>NUCLEOTIDE SEQUENCE</scope>
    <source>
        <strain evidence="8">GMGI-L3</strain>
    </source>
</reference>
<dbReference type="InterPro" id="IPR027359">
    <property type="entry name" value="Volt_channel_dom_sf"/>
</dbReference>